<organism evidence="3 4">
    <name type="scientific">Actibacterium lipolyticum</name>
    <dbReference type="NCBI Taxonomy" id="1524263"/>
    <lineage>
        <taxon>Bacteria</taxon>
        <taxon>Pseudomonadati</taxon>
        <taxon>Pseudomonadota</taxon>
        <taxon>Alphaproteobacteria</taxon>
        <taxon>Rhodobacterales</taxon>
        <taxon>Roseobacteraceae</taxon>
        <taxon>Actibacterium</taxon>
    </lineage>
</organism>
<sequence precursor="true">MFRRLALTLFMLLAPMATTAQEVPATLIADRVAVDGNDRLIAEGNVEVLYEGYRLKATRITYDQSNDRLLIDGPMTIVTADGTYLLASSADLAPDLTDGILRSARLVLDQQLQLAAAEIHRVGGRYSVLQKTVASSCKVCDGSQIPLWQIRASRIIHDEDEQQLYFDHARLELLGLPVFYLPRLRLPDPSLKRANGFLIPSLRITDSLGPGLKVPYFITLGQHADLTVTPYFSTSQTRTVELRFRKAFRRGEIELNGAFSRDDLVKGEIRRYVFAEGSFDLPRDFKLDFAIKSVSDPAYLLDYGISDADRLASPLRVSRTRRDEYIGAGLVYYTSLRDDEADNTLPGLVTNATWQRRFEPTALGGIVETELEFFGFNRRSGEDIVGRDVTRLSGNVNWRRDWVAPNGLLLGAMGELSLDYYGIQDDSAHSDPIFRSAPFAGVEMRWPMAKQTASGASHILEPIAQLVWSKTDTTGIPNEDSLSVEFDEGNLFALNRFPGTDAYEQGLRANIGVGWTRYDPTGWSVGVTAGRIFRESNLSQFSIGSGLDGINSDWMAAVHLNTAENLSLTNRAVFDDAFNFTRNEFRVDWDYKRLDLASSYVWQEANFTEDRTVDSSALLLDASYRLKRNWTGNIDWRYDFVTERAARAGLGLEYRNECVTVDLSLSRRFTSSTSVRPTTDFGLTISLNGFGTGGDNTAYTRSCTR</sequence>
<comment type="subunit">
    <text evidence="1">Component of the lipopolysaccharide transport and assembly complex.</text>
</comment>
<dbReference type="PANTHER" id="PTHR30189">
    <property type="entry name" value="LPS-ASSEMBLY PROTEIN"/>
    <property type="match status" value="1"/>
</dbReference>
<keyword evidence="1" id="KW-0998">Cell outer membrane</keyword>
<dbReference type="GO" id="GO:0043165">
    <property type="term" value="P:Gram-negative-bacterium-type cell outer membrane assembly"/>
    <property type="evidence" value="ECO:0007669"/>
    <property type="project" value="UniProtKB-UniRule"/>
</dbReference>
<feature type="domain" description="LptD C-terminal" evidence="2">
    <location>
        <begin position="269"/>
        <end position="606"/>
    </location>
</feature>
<dbReference type="GO" id="GO:0015920">
    <property type="term" value="P:lipopolysaccharide transport"/>
    <property type="evidence" value="ECO:0007669"/>
    <property type="project" value="InterPro"/>
</dbReference>
<protein>
    <recommendedName>
        <fullName evidence="1">LPS-assembly protein LptD</fullName>
    </recommendedName>
</protein>
<dbReference type="GO" id="GO:1990351">
    <property type="term" value="C:transporter complex"/>
    <property type="evidence" value="ECO:0007669"/>
    <property type="project" value="TreeGrafter"/>
</dbReference>
<dbReference type="PANTHER" id="PTHR30189:SF1">
    <property type="entry name" value="LPS-ASSEMBLY PROTEIN LPTD"/>
    <property type="match status" value="1"/>
</dbReference>
<keyword evidence="1" id="KW-0472">Membrane</keyword>
<evidence type="ECO:0000313" key="4">
    <source>
        <dbReference type="Proteomes" id="UP000202922"/>
    </source>
</evidence>
<comment type="function">
    <text evidence="1">Involved in the assembly of lipopolysaccharide (LPS) at the surface of the outer membrane.</text>
</comment>
<evidence type="ECO:0000256" key="1">
    <source>
        <dbReference type="HAMAP-Rule" id="MF_01411"/>
    </source>
</evidence>
<evidence type="ECO:0000313" key="3">
    <source>
        <dbReference type="EMBL" id="SMX34505.1"/>
    </source>
</evidence>
<accession>A0A238JV83</accession>
<feature type="signal peptide" evidence="1">
    <location>
        <begin position="1"/>
        <end position="20"/>
    </location>
</feature>
<dbReference type="AlphaFoldDB" id="A0A238JV83"/>
<dbReference type="OrthoDB" id="9760225at2"/>
<gene>
    <name evidence="1 3" type="primary">lptD</name>
    <name evidence="3" type="ORF">COL8621_01343</name>
</gene>
<dbReference type="Pfam" id="PF04453">
    <property type="entry name" value="LptD"/>
    <property type="match status" value="1"/>
</dbReference>
<proteinExistence type="inferred from homology"/>
<name>A0A238JV83_9RHOB</name>
<dbReference type="GO" id="GO:0009279">
    <property type="term" value="C:cell outer membrane"/>
    <property type="evidence" value="ECO:0007669"/>
    <property type="project" value="UniProtKB-SubCell"/>
</dbReference>
<comment type="caution">
    <text evidence="1">Lacks conserved residue(s) required for the propagation of feature annotation.</text>
</comment>
<keyword evidence="1" id="KW-0732">Signal</keyword>
<dbReference type="EMBL" id="FXYE01000001">
    <property type="protein sequence ID" value="SMX34505.1"/>
    <property type="molecule type" value="Genomic_DNA"/>
</dbReference>
<reference evidence="4" key="1">
    <citation type="submission" date="2017-05" db="EMBL/GenBank/DDBJ databases">
        <authorList>
            <person name="Rodrigo-Torres L."/>
            <person name="Arahal R. D."/>
            <person name="Lucena T."/>
        </authorList>
    </citation>
    <scope>NUCLEOTIDE SEQUENCE [LARGE SCALE GENOMIC DNA]</scope>
    <source>
        <strain evidence="4">CECT 8621</strain>
    </source>
</reference>
<dbReference type="Proteomes" id="UP000202922">
    <property type="component" value="Unassembled WGS sequence"/>
</dbReference>
<evidence type="ECO:0000259" key="2">
    <source>
        <dbReference type="Pfam" id="PF04453"/>
    </source>
</evidence>
<dbReference type="InterPro" id="IPR007543">
    <property type="entry name" value="LptD_C"/>
</dbReference>
<dbReference type="InterPro" id="IPR020889">
    <property type="entry name" value="LipoPS_assembly_LptD"/>
</dbReference>
<keyword evidence="4" id="KW-1185">Reference proteome</keyword>
<dbReference type="HAMAP" id="MF_01411">
    <property type="entry name" value="LPS_assembly_LptD"/>
    <property type="match status" value="1"/>
</dbReference>
<dbReference type="RefSeq" id="WP_093966473.1">
    <property type="nucleotide sequence ID" value="NZ_FXYE01000001.1"/>
</dbReference>
<comment type="similarity">
    <text evidence="1">Belongs to the LptD family.</text>
</comment>
<feature type="chain" id="PRO_5013407745" description="LPS-assembly protein LptD" evidence="1">
    <location>
        <begin position="21"/>
        <end position="705"/>
    </location>
</feature>
<dbReference type="InterPro" id="IPR050218">
    <property type="entry name" value="LptD"/>
</dbReference>
<comment type="subcellular location">
    <subcellularLocation>
        <location evidence="1">Cell outer membrane</location>
    </subcellularLocation>
</comment>